<accession>A0A0R1V457</accession>
<keyword evidence="2" id="KW-1185">Reference proteome</keyword>
<dbReference type="AlphaFoldDB" id="A0A0R1V457"/>
<organism evidence="1 2">
    <name type="scientific">Limosilactobacillus gastricus DSM 16045</name>
    <dbReference type="NCBI Taxonomy" id="1423749"/>
    <lineage>
        <taxon>Bacteria</taxon>
        <taxon>Bacillati</taxon>
        <taxon>Bacillota</taxon>
        <taxon>Bacilli</taxon>
        <taxon>Lactobacillales</taxon>
        <taxon>Lactobacillaceae</taxon>
        <taxon>Limosilactobacillus</taxon>
    </lineage>
</organism>
<dbReference type="Pfam" id="PF13561">
    <property type="entry name" value="adh_short_C2"/>
    <property type="match status" value="1"/>
</dbReference>
<evidence type="ECO:0000313" key="1">
    <source>
        <dbReference type="EMBL" id="KRM00462.1"/>
    </source>
</evidence>
<dbReference type="PATRIC" id="fig|1423749.3.peg.1237"/>
<dbReference type="Proteomes" id="UP000051739">
    <property type="component" value="Unassembled WGS sequence"/>
</dbReference>
<proteinExistence type="predicted"/>
<dbReference type="InterPro" id="IPR002347">
    <property type="entry name" value="SDR_fam"/>
</dbReference>
<reference evidence="1 2" key="1">
    <citation type="journal article" date="2015" name="Genome Announc.">
        <title>Expanding the biotechnology potential of lactobacilli through comparative genomics of 213 strains and associated genera.</title>
        <authorList>
            <person name="Sun Z."/>
            <person name="Harris H.M."/>
            <person name="McCann A."/>
            <person name="Guo C."/>
            <person name="Argimon S."/>
            <person name="Zhang W."/>
            <person name="Yang X."/>
            <person name="Jeffery I.B."/>
            <person name="Cooney J.C."/>
            <person name="Kagawa T.F."/>
            <person name="Liu W."/>
            <person name="Song Y."/>
            <person name="Salvetti E."/>
            <person name="Wrobel A."/>
            <person name="Rasinkangas P."/>
            <person name="Parkhill J."/>
            <person name="Rea M.C."/>
            <person name="O'Sullivan O."/>
            <person name="Ritari J."/>
            <person name="Douillard F.P."/>
            <person name="Paul Ross R."/>
            <person name="Yang R."/>
            <person name="Briner A.E."/>
            <person name="Felis G.E."/>
            <person name="de Vos W.M."/>
            <person name="Barrangou R."/>
            <person name="Klaenhammer T.R."/>
            <person name="Caufield P.W."/>
            <person name="Cui Y."/>
            <person name="Zhang H."/>
            <person name="O'Toole P.W."/>
        </authorList>
    </citation>
    <scope>NUCLEOTIDE SEQUENCE [LARGE SCALE GENOMIC DNA]</scope>
    <source>
        <strain evidence="1 2">DSM 16045</strain>
    </source>
</reference>
<sequence>MNVISAGAIKTLAVTGVQGHKDLLWMSQERTVDGKDATQEEVGGLCLLNE</sequence>
<name>A0A0R1V457_9LACO</name>
<comment type="caution">
    <text evidence="1">The sequence shown here is derived from an EMBL/GenBank/DDBJ whole genome shotgun (WGS) entry which is preliminary data.</text>
</comment>
<gene>
    <name evidence="1" type="ORF">FC60_GL001210</name>
</gene>
<protein>
    <submittedName>
        <fullName evidence="1">Uncharacterized protein</fullName>
    </submittedName>
</protein>
<evidence type="ECO:0000313" key="2">
    <source>
        <dbReference type="Proteomes" id="UP000051739"/>
    </source>
</evidence>
<dbReference type="EMBL" id="AZFN01000033">
    <property type="protein sequence ID" value="KRM00462.1"/>
    <property type="molecule type" value="Genomic_DNA"/>
</dbReference>